<dbReference type="SUPFAM" id="SSF103473">
    <property type="entry name" value="MFS general substrate transporter"/>
    <property type="match status" value="1"/>
</dbReference>
<name>A0AAJ6NZV5_9PAST</name>
<keyword evidence="3" id="KW-1003">Cell membrane</keyword>
<evidence type="ECO:0000256" key="3">
    <source>
        <dbReference type="ARBA" id="ARBA00022475"/>
    </source>
</evidence>
<dbReference type="InterPro" id="IPR036259">
    <property type="entry name" value="MFS_trans_sf"/>
</dbReference>
<feature type="transmembrane region" description="Helical" evidence="7">
    <location>
        <begin position="354"/>
        <end position="372"/>
    </location>
</feature>
<protein>
    <submittedName>
        <fullName evidence="8">SO_0444 family Cu/Zn efflux transporter</fullName>
    </submittedName>
</protein>
<keyword evidence="6 7" id="KW-0472">Membrane</keyword>
<dbReference type="RefSeq" id="WP_306373647.1">
    <property type="nucleotide sequence ID" value="NZ_JASAYK010000001.1"/>
</dbReference>
<proteinExistence type="inferred from homology"/>
<evidence type="ECO:0000256" key="1">
    <source>
        <dbReference type="ARBA" id="ARBA00004651"/>
    </source>
</evidence>
<comment type="similarity">
    <text evidence="2">Belongs to the UPF0718 family.</text>
</comment>
<dbReference type="NCBIfam" id="NF033936">
    <property type="entry name" value="CuZnOut_SO0444"/>
    <property type="match status" value="1"/>
</dbReference>
<feature type="transmembrane region" description="Helical" evidence="7">
    <location>
        <begin position="271"/>
        <end position="291"/>
    </location>
</feature>
<feature type="transmembrane region" description="Helical" evidence="7">
    <location>
        <begin position="311"/>
        <end position="333"/>
    </location>
</feature>
<evidence type="ECO:0000256" key="2">
    <source>
        <dbReference type="ARBA" id="ARBA00006386"/>
    </source>
</evidence>
<evidence type="ECO:0000256" key="4">
    <source>
        <dbReference type="ARBA" id="ARBA00022692"/>
    </source>
</evidence>
<evidence type="ECO:0000313" key="8">
    <source>
        <dbReference type="EMBL" id="MDP8172009.1"/>
    </source>
</evidence>
<dbReference type="EMBL" id="JASAYQ010000001">
    <property type="protein sequence ID" value="MDP8172009.1"/>
    <property type="molecule type" value="Genomic_DNA"/>
</dbReference>
<dbReference type="GO" id="GO:0005886">
    <property type="term" value="C:plasma membrane"/>
    <property type="evidence" value="ECO:0007669"/>
    <property type="project" value="UniProtKB-SubCell"/>
</dbReference>
<feature type="transmembrane region" description="Helical" evidence="7">
    <location>
        <begin position="12"/>
        <end position="36"/>
    </location>
</feature>
<dbReference type="AlphaFoldDB" id="A0AAJ6NZV5"/>
<dbReference type="PANTHER" id="PTHR34184">
    <property type="entry name" value="UPF0718 PROTEIN YCGR"/>
    <property type="match status" value="1"/>
</dbReference>
<evidence type="ECO:0000256" key="7">
    <source>
        <dbReference type="SAM" id="Phobius"/>
    </source>
</evidence>
<accession>A0AAJ6NZV5</accession>
<dbReference type="Proteomes" id="UP001236239">
    <property type="component" value="Unassembled WGS sequence"/>
</dbReference>
<evidence type="ECO:0000313" key="9">
    <source>
        <dbReference type="Proteomes" id="UP001236239"/>
    </source>
</evidence>
<evidence type="ECO:0000256" key="5">
    <source>
        <dbReference type="ARBA" id="ARBA00022989"/>
    </source>
</evidence>
<keyword evidence="5 7" id="KW-1133">Transmembrane helix</keyword>
<dbReference type="PANTHER" id="PTHR34184:SF4">
    <property type="entry name" value="UPF0718 PROTEIN YCGR"/>
    <property type="match status" value="1"/>
</dbReference>
<gene>
    <name evidence="8" type="ORF">QJU93_01345</name>
</gene>
<dbReference type="InterPro" id="IPR052923">
    <property type="entry name" value="UPF0718"/>
</dbReference>
<feature type="transmembrane region" description="Helical" evidence="7">
    <location>
        <begin position="115"/>
        <end position="135"/>
    </location>
</feature>
<sequence length="381" mass="41629">MNTLTHFIQNFFMLVFESAPWLLMGFLLSGLIKVMVPSDFLHKHLGKKTTGSVVKGALIGAPLPLCSCSVIPVALGIRRAGASKASTTSFLIASPETGLDSIAITYALLGPLMTVIRPIAAVTTAILTGLMVMFVEKKESETEKRVAKEHQNSHQHSESPCCSHKKVEKTDCCSHKEVEQQKSCCSSEHKQSEVSPSFLSKVSRWFQFSFIDLINDTALWLLVGLIISAGIITWIPAEFLETWGSSSYAYLIMALIGVPMYICATSSTPLAVGLLFAGVSPGAILVFLLAGPATNIATLAIVKKELGKKVLTVYLSCLISLSFVFGWITDYLADFFHVGLEKQGMQTHSMQMTPLSVVCGLVLLLLMSYVLYFRKYLKKKS</sequence>
<dbReference type="Pfam" id="PF03773">
    <property type="entry name" value="ArsP_1"/>
    <property type="match status" value="1"/>
</dbReference>
<comment type="caution">
    <text evidence="8">The sequence shown here is derived from an EMBL/GenBank/DDBJ whole genome shotgun (WGS) entry which is preliminary data.</text>
</comment>
<feature type="transmembrane region" description="Helical" evidence="7">
    <location>
        <begin position="213"/>
        <end position="235"/>
    </location>
</feature>
<comment type="subcellular location">
    <subcellularLocation>
        <location evidence="1">Cell membrane</location>
        <topology evidence="1">Multi-pass membrane protein</topology>
    </subcellularLocation>
</comment>
<organism evidence="8 9">
    <name type="scientific">Phocoenobacter skyensis</name>
    <dbReference type="NCBI Taxonomy" id="97481"/>
    <lineage>
        <taxon>Bacteria</taxon>
        <taxon>Pseudomonadati</taxon>
        <taxon>Pseudomonadota</taxon>
        <taxon>Gammaproteobacteria</taxon>
        <taxon>Pasteurellales</taxon>
        <taxon>Pasteurellaceae</taxon>
        <taxon>Phocoenobacter</taxon>
    </lineage>
</organism>
<feature type="transmembrane region" description="Helical" evidence="7">
    <location>
        <begin position="56"/>
        <end position="77"/>
    </location>
</feature>
<keyword evidence="4 7" id="KW-0812">Transmembrane</keyword>
<evidence type="ECO:0000256" key="6">
    <source>
        <dbReference type="ARBA" id="ARBA00023136"/>
    </source>
</evidence>
<reference evidence="8" key="1">
    <citation type="journal article" date="2023" name="Front. Microbiol.">
        <title>Phylogeography and host specificity of Pasteurellaceae pathogenic to sea-farmed fish in the north-east Atlantic.</title>
        <authorList>
            <person name="Gulla S."/>
            <person name="Colquhoun D.J."/>
            <person name="Olsen A.B."/>
            <person name="Spilsberg B."/>
            <person name="Lagesen K."/>
            <person name="Aakesson C.P."/>
            <person name="Strom S."/>
            <person name="Manji F."/>
            <person name="Birkbeck T.H."/>
            <person name="Nilsen H.K."/>
        </authorList>
    </citation>
    <scope>NUCLEOTIDE SEQUENCE</scope>
    <source>
        <strain evidence="8">TW16_20</strain>
    </source>
</reference>
<dbReference type="InterPro" id="IPR005524">
    <property type="entry name" value="DUF318"/>
</dbReference>